<dbReference type="PANTHER" id="PTHR10217:SF637">
    <property type="entry name" value="EAG-LIKE K[+] CHANNEL, ISOFORM A"/>
    <property type="match status" value="1"/>
</dbReference>
<keyword evidence="3" id="KW-1185">Reference proteome</keyword>
<dbReference type="PANTHER" id="PTHR10217">
    <property type="entry name" value="VOLTAGE AND LIGAND GATED POTASSIUM CHANNEL"/>
    <property type="match status" value="1"/>
</dbReference>
<evidence type="ECO:0000313" key="3">
    <source>
        <dbReference type="Proteomes" id="UP000008144"/>
    </source>
</evidence>
<protein>
    <submittedName>
        <fullName evidence="2">Uncharacterized protein</fullName>
    </submittedName>
</protein>
<dbReference type="Ensembl" id="ENSCINT00000030950.1">
    <property type="protein sequence ID" value="ENSCINP00000030035.1"/>
    <property type="gene ID" value="ENSCING00000021936.1"/>
</dbReference>
<feature type="transmembrane region" description="Helical" evidence="1">
    <location>
        <begin position="122"/>
        <end position="141"/>
    </location>
</feature>
<dbReference type="InParanoid" id="H2XK53"/>
<dbReference type="AlphaFoldDB" id="H2XK53"/>
<dbReference type="GeneTree" id="ENSGT00940000174081"/>
<keyword evidence="1" id="KW-0472">Membrane</keyword>
<dbReference type="Proteomes" id="UP000008144">
    <property type="component" value="Chromosome 9"/>
</dbReference>
<evidence type="ECO:0000313" key="2">
    <source>
        <dbReference type="Ensembl" id="ENSCINP00000030035.1"/>
    </source>
</evidence>
<reference evidence="3" key="1">
    <citation type="journal article" date="2002" name="Science">
        <title>The draft genome of Ciona intestinalis: insights into chordate and vertebrate origins.</title>
        <authorList>
            <person name="Dehal P."/>
            <person name="Satou Y."/>
            <person name="Campbell R.K."/>
            <person name="Chapman J."/>
            <person name="Degnan B."/>
            <person name="De Tomaso A."/>
            <person name="Davidson B."/>
            <person name="Di Gregorio A."/>
            <person name="Gelpke M."/>
            <person name="Goodstein D.M."/>
            <person name="Harafuji N."/>
            <person name="Hastings K.E."/>
            <person name="Ho I."/>
            <person name="Hotta K."/>
            <person name="Huang W."/>
            <person name="Kawashima T."/>
            <person name="Lemaire P."/>
            <person name="Martinez D."/>
            <person name="Meinertzhagen I.A."/>
            <person name="Necula S."/>
            <person name="Nonaka M."/>
            <person name="Putnam N."/>
            <person name="Rash S."/>
            <person name="Saiga H."/>
            <person name="Satake M."/>
            <person name="Terry A."/>
            <person name="Yamada L."/>
            <person name="Wang H.G."/>
            <person name="Awazu S."/>
            <person name="Azumi K."/>
            <person name="Boore J."/>
            <person name="Branno M."/>
            <person name="Chin-Bow S."/>
            <person name="DeSantis R."/>
            <person name="Doyle S."/>
            <person name="Francino P."/>
            <person name="Keys D.N."/>
            <person name="Haga S."/>
            <person name="Hayashi H."/>
            <person name="Hino K."/>
            <person name="Imai K.S."/>
            <person name="Inaba K."/>
            <person name="Kano S."/>
            <person name="Kobayashi K."/>
            <person name="Kobayashi M."/>
            <person name="Lee B.I."/>
            <person name="Makabe K.W."/>
            <person name="Manohar C."/>
            <person name="Matassi G."/>
            <person name="Medina M."/>
            <person name="Mochizuki Y."/>
            <person name="Mount S."/>
            <person name="Morishita T."/>
            <person name="Miura S."/>
            <person name="Nakayama A."/>
            <person name="Nishizaka S."/>
            <person name="Nomoto H."/>
            <person name="Ohta F."/>
            <person name="Oishi K."/>
            <person name="Rigoutsos I."/>
            <person name="Sano M."/>
            <person name="Sasaki A."/>
            <person name="Sasakura Y."/>
            <person name="Shoguchi E."/>
            <person name="Shin-i T."/>
            <person name="Spagnuolo A."/>
            <person name="Stainier D."/>
            <person name="Suzuki M.M."/>
            <person name="Tassy O."/>
            <person name="Takatori N."/>
            <person name="Tokuoka M."/>
            <person name="Yagi K."/>
            <person name="Yoshizaki F."/>
            <person name="Wada S."/>
            <person name="Zhang C."/>
            <person name="Hyatt P.D."/>
            <person name="Larimer F."/>
            <person name="Detter C."/>
            <person name="Doggett N."/>
            <person name="Glavina T."/>
            <person name="Hawkins T."/>
            <person name="Richardson P."/>
            <person name="Lucas S."/>
            <person name="Kohara Y."/>
            <person name="Levine M."/>
            <person name="Satoh N."/>
            <person name="Rokhsar D.S."/>
        </authorList>
    </citation>
    <scope>NUCLEOTIDE SEQUENCE [LARGE SCALE GENOMIC DNA]</scope>
</reference>
<reference evidence="2" key="2">
    <citation type="journal article" date="2008" name="Genome Biol.">
        <title>Improved genome assembly and evidence-based global gene model set for the chordate Ciona intestinalis: new insight into intron and operon populations.</title>
        <authorList>
            <person name="Satou Y."/>
            <person name="Mineta K."/>
            <person name="Ogasawara M."/>
            <person name="Sasakura Y."/>
            <person name="Shoguchi E."/>
            <person name="Ueno K."/>
            <person name="Yamada L."/>
            <person name="Matsumoto J."/>
            <person name="Wasserscheid J."/>
            <person name="Dewar K."/>
            <person name="Wiley G.B."/>
            <person name="Macmil S.L."/>
            <person name="Roe B.A."/>
            <person name="Zeller R.W."/>
            <person name="Hastings K.E."/>
            <person name="Lemaire P."/>
            <person name="Lindquist E."/>
            <person name="Endo T."/>
            <person name="Hotta K."/>
            <person name="Inaba K."/>
        </authorList>
    </citation>
    <scope>NUCLEOTIDE SEQUENCE [LARGE SCALE GENOMIC DNA]</scope>
    <source>
        <strain evidence="2">wild type</strain>
    </source>
</reference>
<dbReference type="STRING" id="7719.ENSCINP00000030035"/>
<name>H2XK53_CIOIN</name>
<sequence length="158" mass="18009">METILYKKGGSSFLCLMDIIPIKNNPNGTGMFLVSYKQISTPGDDEDDESAPISFEHLSHRRRSRAVLYNLSESLQTKKKKKCFRRFVDRCFSGYSELKMSGKMSSRFVIPHSSNFKSGWDWFVVFLTLYVTAVVPFYAAIQSFGGANHTLQSPDLFH</sequence>
<dbReference type="HOGENOM" id="CLU_1673170_0_0_1"/>
<proteinExistence type="predicted"/>
<evidence type="ECO:0000256" key="1">
    <source>
        <dbReference type="SAM" id="Phobius"/>
    </source>
</evidence>
<dbReference type="InterPro" id="IPR050818">
    <property type="entry name" value="KCNH_animal-type"/>
</dbReference>
<accession>H2XK53</accession>
<keyword evidence="1" id="KW-0812">Transmembrane</keyword>
<reference evidence="2" key="4">
    <citation type="submission" date="2025-09" db="UniProtKB">
        <authorList>
            <consortium name="Ensembl"/>
        </authorList>
    </citation>
    <scope>IDENTIFICATION</scope>
</reference>
<dbReference type="EMBL" id="EAAA01002791">
    <property type="status" value="NOT_ANNOTATED_CDS"/>
    <property type="molecule type" value="Genomic_DNA"/>
</dbReference>
<organism evidence="2 3">
    <name type="scientific">Ciona intestinalis</name>
    <name type="common">Transparent sea squirt</name>
    <name type="synonym">Ascidia intestinalis</name>
    <dbReference type="NCBI Taxonomy" id="7719"/>
    <lineage>
        <taxon>Eukaryota</taxon>
        <taxon>Metazoa</taxon>
        <taxon>Chordata</taxon>
        <taxon>Tunicata</taxon>
        <taxon>Ascidiacea</taxon>
        <taxon>Phlebobranchia</taxon>
        <taxon>Cionidae</taxon>
        <taxon>Ciona</taxon>
    </lineage>
</organism>
<reference evidence="2" key="3">
    <citation type="submission" date="2025-08" db="UniProtKB">
        <authorList>
            <consortium name="Ensembl"/>
        </authorList>
    </citation>
    <scope>IDENTIFICATION</scope>
</reference>
<keyword evidence="1" id="KW-1133">Transmembrane helix</keyword>